<reference evidence="1" key="1">
    <citation type="submission" date="2021-06" db="EMBL/GenBank/DDBJ databases">
        <authorList>
            <person name="Kallberg Y."/>
            <person name="Tangrot J."/>
            <person name="Rosling A."/>
        </authorList>
    </citation>
    <scope>NUCLEOTIDE SEQUENCE</scope>
    <source>
        <strain evidence="1">FL130A</strain>
    </source>
</reference>
<feature type="non-terminal residue" evidence="1">
    <location>
        <position position="53"/>
    </location>
</feature>
<dbReference type="OrthoDB" id="2436522at2759"/>
<name>A0A9N9ER03_9GLOM</name>
<organism evidence="1 2">
    <name type="scientific">Ambispora leptoticha</name>
    <dbReference type="NCBI Taxonomy" id="144679"/>
    <lineage>
        <taxon>Eukaryota</taxon>
        <taxon>Fungi</taxon>
        <taxon>Fungi incertae sedis</taxon>
        <taxon>Mucoromycota</taxon>
        <taxon>Glomeromycotina</taxon>
        <taxon>Glomeromycetes</taxon>
        <taxon>Archaeosporales</taxon>
        <taxon>Ambisporaceae</taxon>
        <taxon>Ambispora</taxon>
    </lineage>
</organism>
<evidence type="ECO:0000313" key="2">
    <source>
        <dbReference type="Proteomes" id="UP000789508"/>
    </source>
</evidence>
<gene>
    <name evidence="1" type="ORF">ALEPTO_LOCUS11189</name>
</gene>
<accession>A0A9N9ER03</accession>
<dbReference type="Proteomes" id="UP000789508">
    <property type="component" value="Unassembled WGS sequence"/>
</dbReference>
<evidence type="ECO:0000313" key="1">
    <source>
        <dbReference type="EMBL" id="CAG8690534.1"/>
    </source>
</evidence>
<keyword evidence="2" id="KW-1185">Reference proteome</keyword>
<protein>
    <submittedName>
        <fullName evidence="1">4166_t:CDS:1</fullName>
    </submittedName>
</protein>
<dbReference type="AlphaFoldDB" id="A0A9N9ER03"/>
<proteinExistence type="predicted"/>
<dbReference type="EMBL" id="CAJVPS010016585">
    <property type="protein sequence ID" value="CAG8690534.1"/>
    <property type="molecule type" value="Genomic_DNA"/>
</dbReference>
<sequence length="53" mass="5908">CVDAGRFLAYPVAEEELITWIKELYLVRIAATARAIKIQMTTILATTCANTYS</sequence>
<feature type="non-terminal residue" evidence="1">
    <location>
        <position position="1"/>
    </location>
</feature>
<comment type="caution">
    <text evidence="1">The sequence shown here is derived from an EMBL/GenBank/DDBJ whole genome shotgun (WGS) entry which is preliminary data.</text>
</comment>